<name>A0A0N4YZT1_NIPBR</name>
<dbReference type="AlphaFoldDB" id="A0A0N4YZT1"/>
<evidence type="ECO:0000313" key="2">
    <source>
        <dbReference type="Proteomes" id="UP000271162"/>
    </source>
</evidence>
<dbReference type="EMBL" id="UYSL01028985">
    <property type="protein sequence ID" value="VDL87777.1"/>
    <property type="molecule type" value="Genomic_DNA"/>
</dbReference>
<evidence type="ECO:0000313" key="3">
    <source>
        <dbReference type="WBParaSite" id="NBR_0002275301-mRNA-1"/>
    </source>
</evidence>
<organism evidence="3">
    <name type="scientific">Nippostrongylus brasiliensis</name>
    <name type="common">Rat hookworm</name>
    <dbReference type="NCBI Taxonomy" id="27835"/>
    <lineage>
        <taxon>Eukaryota</taxon>
        <taxon>Metazoa</taxon>
        <taxon>Ecdysozoa</taxon>
        <taxon>Nematoda</taxon>
        <taxon>Chromadorea</taxon>
        <taxon>Rhabditida</taxon>
        <taxon>Rhabditina</taxon>
        <taxon>Rhabditomorpha</taxon>
        <taxon>Strongyloidea</taxon>
        <taxon>Heligmosomidae</taxon>
        <taxon>Nippostrongylus</taxon>
    </lineage>
</organism>
<dbReference type="Proteomes" id="UP000271162">
    <property type="component" value="Unassembled WGS sequence"/>
</dbReference>
<evidence type="ECO:0000313" key="1">
    <source>
        <dbReference type="EMBL" id="VDL87777.1"/>
    </source>
</evidence>
<gene>
    <name evidence="1" type="ORF">NBR_LOCUS22754</name>
</gene>
<accession>A0A0N4YZT1</accession>
<reference evidence="3" key="1">
    <citation type="submission" date="2017-02" db="UniProtKB">
        <authorList>
            <consortium name="WormBaseParasite"/>
        </authorList>
    </citation>
    <scope>IDENTIFICATION</scope>
</reference>
<reference evidence="1 2" key="2">
    <citation type="submission" date="2018-11" db="EMBL/GenBank/DDBJ databases">
        <authorList>
            <consortium name="Pathogen Informatics"/>
        </authorList>
    </citation>
    <scope>NUCLEOTIDE SEQUENCE [LARGE SCALE GENOMIC DNA]</scope>
</reference>
<proteinExistence type="predicted"/>
<keyword evidence="2" id="KW-1185">Reference proteome</keyword>
<sequence>MSLPYSPIPLEEVEAASVAHLQEEISAARRQNRDIRAQHEYMSSLQAHHREELTKTVENNRKILSNNPHFDTQLRTPPRVLPSSMVRKWRTNLGHRTPQHAVFHHYKYLCGLMCLFVNKEVFFFVLFTAMGRFHFLRKIFIWCTRKLTLSCLIRRYMVAICL</sequence>
<dbReference type="WBParaSite" id="NBR_0002275301-mRNA-1">
    <property type="protein sequence ID" value="NBR_0002275301-mRNA-1"/>
    <property type="gene ID" value="NBR_0002275301"/>
</dbReference>
<protein>
    <submittedName>
        <fullName evidence="1 3">Uncharacterized protein</fullName>
    </submittedName>
</protein>